<feature type="chain" id="PRO_5016432782" evidence="14">
    <location>
        <begin position="27"/>
        <end position="774"/>
    </location>
</feature>
<evidence type="ECO:0000259" key="15">
    <source>
        <dbReference type="Pfam" id="PF00593"/>
    </source>
</evidence>
<feature type="domain" description="TonB-dependent receptor plug" evidence="16">
    <location>
        <begin position="122"/>
        <end position="230"/>
    </location>
</feature>
<dbReference type="InterPro" id="IPR039426">
    <property type="entry name" value="TonB-dep_rcpt-like"/>
</dbReference>
<evidence type="ECO:0000256" key="12">
    <source>
        <dbReference type="PROSITE-ProRule" id="PRU01360"/>
    </source>
</evidence>
<evidence type="ECO:0000256" key="10">
    <source>
        <dbReference type="ARBA" id="ARBA00023136"/>
    </source>
</evidence>
<evidence type="ECO:0000259" key="16">
    <source>
        <dbReference type="Pfam" id="PF07715"/>
    </source>
</evidence>
<evidence type="ECO:0000313" key="18">
    <source>
        <dbReference type="Proteomes" id="UP000248536"/>
    </source>
</evidence>
<feature type="signal peptide" evidence="14">
    <location>
        <begin position="1"/>
        <end position="26"/>
    </location>
</feature>
<gene>
    <name evidence="17" type="ORF">HME9304_03028</name>
</gene>
<organism evidence="17 18">
    <name type="scientific">Flagellimonas maritima</name>
    <dbReference type="NCBI Taxonomy" id="1383885"/>
    <lineage>
        <taxon>Bacteria</taxon>
        <taxon>Pseudomonadati</taxon>
        <taxon>Bacteroidota</taxon>
        <taxon>Flavobacteriia</taxon>
        <taxon>Flavobacteriales</taxon>
        <taxon>Flavobacteriaceae</taxon>
        <taxon>Flagellimonas</taxon>
    </lineage>
</organism>
<dbReference type="Pfam" id="PF13715">
    <property type="entry name" value="CarbopepD_reg_2"/>
    <property type="match status" value="1"/>
</dbReference>
<evidence type="ECO:0000256" key="13">
    <source>
        <dbReference type="RuleBase" id="RU003357"/>
    </source>
</evidence>
<keyword evidence="2 12" id="KW-0813">Transport</keyword>
<evidence type="ECO:0000256" key="11">
    <source>
        <dbReference type="ARBA" id="ARBA00023237"/>
    </source>
</evidence>
<evidence type="ECO:0000256" key="7">
    <source>
        <dbReference type="ARBA" id="ARBA00023004"/>
    </source>
</evidence>
<evidence type="ECO:0000256" key="2">
    <source>
        <dbReference type="ARBA" id="ARBA00022448"/>
    </source>
</evidence>
<keyword evidence="8" id="KW-0406">Ion transport</keyword>
<dbReference type="Gene3D" id="2.60.40.1120">
    <property type="entry name" value="Carboxypeptidase-like, regulatory domain"/>
    <property type="match status" value="1"/>
</dbReference>
<evidence type="ECO:0000313" key="17">
    <source>
        <dbReference type="EMBL" id="AWX45996.1"/>
    </source>
</evidence>
<keyword evidence="10 12" id="KW-0472">Membrane</keyword>
<dbReference type="InterPro" id="IPR008969">
    <property type="entry name" value="CarboxyPept-like_regulatory"/>
</dbReference>
<feature type="domain" description="TonB-dependent receptor-like beta-barrel" evidence="15">
    <location>
        <begin position="335"/>
        <end position="736"/>
    </location>
</feature>
<dbReference type="SUPFAM" id="SSF49464">
    <property type="entry name" value="Carboxypeptidase regulatory domain-like"/>
    <property type="match status" value="1"/>
</dbReference>
<dbReference type="GO" id="GO:0009279">
    <property type="term" value="C:cell outer membrane"/>
    <property type="evidence" value="ECO:0007669"/>
    <property type="project" value="UniProtKB-SubCell"/>
</dbReference>
<dbReference type="InterPro" id="IPR037066">
    <property type="entry name" value="Plug_dom_sf"/>
</dbReference>
<dbReference type="Gene3D" id="2.170.130.10">
    <property type="entry name" value="TonB-dependent receptor, plug domain"/>
    <property type="match status" value="1"/>
</dbReference>
<evidence type="ECO:0000256" key="14">
    <source>
        <dbReference type="SAM" id="SignalP"/>
    </source>
</evidence>
<dbReference type="EMBL" id="CP030104">
    <property type="protein sequence ID" value="AWX45996.1"/>
    <property type="molecule type" value="Genomic_DNA"/>
</dbReference>
<dbReference type="KEGG" id="spon:HME9304_03028"/>
<evidence type="ECO:0000256" key="5">
    <source>
        <dbReference type="ARBA" id="ARBA00022692"/>
    </source>
</evidence>
<dbReference type="SUPFAM" id="SSF56935">
    <property type="entry name" value="Porins"/>
    <property type="match status" value="1"/>
</dbReference>
<dbReference type="Gene3D" id="2.40.170.20">
    <property type="entry name" value="TonB-dependent receptor, beta-barrel domain"/>
    <property type="match status" value="1"/>
</dbReference>
<name>A0A2Z4LW00_9FLAO</name>
<dbReference type="InterPro" id="IPR000531">
    <property type="entry name" value="Beta-barrel_TonB"/>
</dbReference>
<evidence type="ECO:0000256" key="4">
    <source>
        <dbReference type="ARBA" id="ARBA00022496"/>
    </source>
</evidence>
<evidence type="ECO:0000256" key="9">
    <source>
        <dbReference type="ARBA" id="ARBA00023077"/>
    </source>
</evidence>
<dbReference type="PROSITE" id="PS52016">
    <property type="entry name" value="TONB_DEPENDENT_REC_3"/>
    <property type="match status" value="1"/>
</dbReference>
<dbReference type="InterPro" id="IPR036942">
    <property type="entry name" value="Beta-barrel_TonB_sf"/>
</dbReference>
<proteinExistence type="inferred from homology"/>
<keyword evidence="6 14" id="KW-0732">Signal</keyword>
<evidence type="ECO:0000256" key="3">
    <source>
        <dbReference type="ARBA" id="ARBA00022452"/>
    </source>
</evidence>
<evidence type="ECO:0000256" key="8">
    <source>
        <dbReference type="ARBA" id="ARBA00023065"/>
    </source>
</evidence>
<dbReference type="GO" id="GO:0015344">
    <property type="term" value="F:siderophore uptake transmembrane transporter activity"/>
    <property type="evidence" value="ECO:0007669"/>
    <property type="project" value="TreeGrafter"/>
</dbReference>
<dbReference type="Pfam" id="PF07715">
    <property type="entry name" value="Plug"/>
    <property type="match status" value="1"/>
</dbReference>
<dbReference type="Proteomes" id="UP000248536">
    <property type="component" value="Chromosome"/>
</dbReference>
<dbReference type="InterPro" id="IPR012910">
    <property type="entry name" value="Plug_dom"/>
</dbReference>
<keyword evidence="11 12" id="KW-0998">Cell outer membrane</keyword>
<keyword evidence="3 12" id="KW-1134">Transmembrane beta strand</keyword>
<comment type="similarity">
    <text evidence="12 13">Belongs to the TonB-dependent receptor family.</text>
</comment>
<dbReference type="OrthoDB" id="9782587at2"/>
<comment type="subcellular location">
    <subcellularLocation>
        <location evidence="1 12">Cell outer membrane</location>
        <topology evidence="1 12">Multi-pass membrane protein</topology>
    </subcellularLocation>
</comment>
<keyword evidence="4" id="KW-0410">Iron transport</keyword>
<accession>A0A2Z4LW00</accession>
<dbReference type="PANTHER" id="PTHR32552:SF68">
    <property type="entry name" value="FERRICHROME OUTER MEMBRANE TRANSPORTER_PHAGE RECEPTOR"/>
    <property type="match status" value="1"/>
</dbReference>
<dbReference type="PANTHER" id="PTHR32552">
    <property type="entry name" value="FERRICHROME IRON RECEPTOR-RELATED"/>
    <property type="match status" value="1"/>
</dbReference>
<reference evidence="17 18" key="1">
    <citation type="submission" date="2018-06" db="EMBL/GenBank/DDBJ databases">
        <title>Spongiibacterium sp. HME9304 Genome sequencing and assembly.</title>
        <authorList>
            <person name="Kang H."/>
            <person name="Kim H."/>
            <person name="Joh K."/>
        </authorList>
    </citation>
    <scope>NUCLEOTIDE SEQUENCE [LARGE SCALE GENOMIC DNA]</scope>
    <source>
        <strain evidence="17 18">HME9304</strain>
    </source>
</reference>
<keyword evidence="5 12" id="KW-0812">Transmembrane</keyword>
<dbReference type="Pfam" id="PF00593">
    <property type="entry name" value="TonB_dep_Rec_b-barrel"/>
    <property type="match status" value="1"/>
</dbReference>
<sequence length="774" mass="85160">MDKFKSMLLKLSLVIGMLSAFQTVFAQQSFQGKVIDGLSQAPLMGASVSIIGAEKGTVTDGDGNFELNVPSFPVAIAVSYIGYGAVSITLETNPKEIVIRMTAETLNLDGVTLTALEGTRRLLETPASVSRITFADLERFDFRSPQQALSTMPGVKVESTTIGRYRIRIRGGNLGIVGHSDSYKMYWNGIPLTSAGGFPPLAYLDMGAVGSLDIIRGPSGSIYGGGLAGVALFENKVPEFGKTQLNLDGFSGSYGTTRAGISFATGGKNGDLRLQYSNVETDGYREEASSSNEFINLFGRVFPNDKQTISIVGIFGDRSYGIPGNLTAEQVAENPRQSNFSPELDNGLIGQLLMIGAGHQYRFNDKWKNNTTFNYQVLEGSFLIGNDFFVSADQNTTTTFSLRSANTYSFKPFNLPTDLVFGVEYTRGLGDVDVFSNGFESPIVNSREIINELVLGFVQAEIKLPARTTLTIGGSYNNFRLDFQEFLDTTGIQEFERKVNDFSPRIGVVKLLSEKIAVQGNISKGFAPPPRGAFENNNRTVNNDLQSTIGWNKELGIRGSVFDDKLNFDLTFYRMDENDVIVPRVVGTAGNLDFIENENAGAIDRQGIELALLYNLFDEENSLFPKSRIWANYNYMDHTFESYNSLTVDGEGNTVQVNFDGNRVPGIHLHSIVGGLDLATKWGLYFNGTYNFYDDIFLNNENSTKDNSYQLLDLKLGYTQGLLEGIRLNVFVGVNNALDEKYSQMHGLNSGFGGFFDPGMDRNYYVGTRIGYTF</sequence>
<dbReference type="AlphaFoldDB" id="A0A2Z4LW00"/>
<keyword evidence="7" id="KW-0408">Iron</keyword>
<keyword evidence="9 13" id="KW-0798">TonB box</keyword>
<keyword evidence="18" id="KW-1185">Reference proteome</keyword>
<evidence type="ECO:0000256" key="6">
    <source>
        <dbReference type="ARBA" id="ARBA00022729"/>
    </source>
</evidence>
<dbReference type="RefSeq" id="WP_112379331.1">
    <property type="nucleotide sequence ID" value="NZ_CP030104.1"/>
</dbReference>
<protein>
    <submittedName>
        <fullName evidence="17">Uncharacterized protein</fullName>
    </submittedName>
</protein>
<evidence type="ECO:0000256" key="1">
    <source>
        <dbReference type="ARBA" id="ARBA00004571"/>
    </source>
</evidence>